<evidence type="ECO:0000256" key="2">
    <source>
        <dbReference type="SAM" id="Phobius"/>
    </source>
</evidence>
<organism evidence="3 4">
    <name type="scientific">Corchorus olitorius</name>
    <dbReference type="NCBI Taxonomy" id="93759"/>
    <lineage>
        <taxon>Eukaryota</taxon>
        <taxon>Viridiplantae</taxon>
        <taxon>Streptophyta</taxon>
        <taxon>Embryophyta</taxon>
        <taxon>Tracheophyta</taxon>
        <taxon>Spermatophyta</taxon>
        <taxon>Magnoliopsida</taxon>
        <taxon>eudicotyledons</taxon>
        <taxon>Gunneridae</taxon>
        <taxon>Pentapetalae</taxon>
        <taxon>rosids</taxon>
        <taxon>malvids</taxon>
        <taxon>Malvales</taxon>
        <taxon>Malvaceae</taxon>
        <taxon>Grewioideae</taxon>
        <taxon>Apeibeae</taxon>
        <taxon>Corchorus</taxon>
    </lineage>
</organism>
<name>A0A1R3IW58_9ROSI</name>
<dbReference type="Proteomes" id="UP000187203">
    <property type="component" value="Unassembled WGS sequence"/>
</dbReference>
<keyword evidence="2" id="KW-0812">Transmembrane</keyword>
<keyword evidence="2" id="KW-0472">Membrane</keyword>
<reference evidence="4" key="1">
    <citation type="submission" date="2013-09" db="EMBL/GenBank/DDBJ databases">
        <title>Corchorus olitorius genome sequencing.</title>
        <authorList>
            <person name="Alam M."/>
            <person name="Haque M.S."/>
            <person name="Islam M.S."/>
            <person name="Emdad E.M."/>
            <person name="Islam M.M."/>
            <person name="Ahmed B."/>
            <person name="Halim A."/>
            <person name="Hossen Q.M.M."/>
            <person name="Hossain M.Z."/>
            <person name="Ahmed R."/>
            <person name="Khan M.M."/>
            <person name="Islam R."/>
            <person name="Rashid M.M."/>
            <person name="Khan S.A."/>
            <person name="Rahman M.S."/>
            <person name="Alam M."/>
            <person name="Yahiya A.S."/>
            <person name="Khan M.S."/>
            <person name="Azam M.S."/>
            <person name="Haque T."/>
            <person name="Lashkar M.Z.H."/>
            <person name="Akhand A.I."/>
            <person name="Morshed G."/>
            <person name="Roy S."/>
            <person name="Uddin K.S."/>
            <person name="Rabeya T."/>
            <person name="Hossain A.S."/>
            <person name="Chowdhury A."/>
            <person name="Snigdha A.R."/>
            <person name="Mortoza M.S."/>
            <person name="Matin S.A."/>
            <person name="Hoque S.M.E."/>
            <person name="Islam M.K."/>
            <person name="Roy D.K."/>
            <person name="Haider R."/>
            <person name="Moosa M.M."/>
            <person name="Elias S.M."/>
            <person name="Hasan A.M."/>
            <person name="Jahan S."/>
            <person name="Shafiuddin M."/>
            <person name="Mahmood N."/>
            <person name="Shommy N.S."/>
        </authorList>
    </citation>
    <scope>NUCLEOTIDE SEQUENCE [LARGE SCALE GENOMIC DNA]</scope>
    <source>
        <strain evidence="4">cv. O-4</strain>
    </source>
</reference>
<feature type="transmembrane region" description="Helical" evidence="2">
    <location>
        <begin position="187"/>
        <end position="207"/>
    </location>
</feature>
<comment type="caution">
    <text evidence="3">The sequence shown here is derived from an EMBL/GenBank/DDBJ whole genome shotgun (WGS) entry which is preliminary data.</text>
</comment>
<evidence type="ECO:0000256" key="1">
    <source>
        <dbReference type="SAM" id="MobiDB-lite"/>
    </source>
</evidence>
<protein>
    <submittedName>
        <fullName evidence="3">Uncharacterized protein</fullName>
    </submittedName>
</protein>
<evidence type="ECO:0000313" key="4">
    <source>
        <dbReference type="Proteomes" id="UP000187203"/>
    </source>
</evidence>
<sequence length="212" mass="22482">MLPRQNSAFTAATSGYESKQTSSSGNVNHDDLESIIARQIQQIMGSCIKNDLANASAMSAIDQYLFASNDIALATLSNSENLQNSTENSTGDSSSTNMEGTPVLPTPTLEHPSSSQSDPLLLQESHYIPEDVDPVSTQRERRFTKVTGLLDTFMALSLVALLQIYLLCGEAGIPSISLIVGANLLKGLRGSGVVSSLIIGIIAIRNINLAGN</sequence>
<proteinExistence type="predicted"/>
<feature type="region of interest" description="Disordered" evidence="1">
    <location>
        <begin position="1"/>
        <end position="27"/>
    </location>
</feature>
<evidence type="ECO:0000313" key="3">
    <source>
        <dbReference type="EMBL" id="OMO86821.1"/>
    </source>
</evidence>
<gene>
    <name evidence="3" type="ORF">COLO4_20911</name>
</gene>
<feature type="compositionally biased region" description="Polar residues" evidence="1">
    <location>
        <begin position="82"/>
        <end position="99"/>
    </location>
</feature>
<feature type="transmembrane region" description="Helical" evidence="2">
    <location>
        <begin position="148"/>
        <end position="167"/>
    </location>
</feature>
<keyword evidence="4" id="KW-1185">Reference proteome</keyword>
<keyword evidence="2" id="KW-1133">Transmembrane helix</keyword>
<dbReference type="AlphaFoldDB" id="A0A1R3IW58"/>
<dbReference type="EMBL" id="AWUE01017508">
    <property type="protein sequence ID" value="OMO86821.1"/>
    <property type="molecule type" value="Genomic_DNA"/>
</dbReference>
<accession>A0A1R3IW58</accession>
<feature type="region of interest" description="Disordered" evidence="1">
    <location>
        <begin position="82"/>
        <end position="116"/>
    </location>
</feature>